<protein>
    <recommendedName>
        <fullName evidence="1">2EXR domain-containing protein</fullName>
    </recommendedName>
</protein>
<keyword evidence="3" id="KW-1185">Reference proteome</keyword>
<dbReference type="InterPro" id="IPR045518">
    <property type="entry name" value="2EXR"/>
</dbReference>
<dbReference type="OrthoDB" id="3553110at2759"/>
<comment type="caution">
    <text evidence="2">The sequence shown here is derived from an EMBL/GenBank/DDBJ whole genome shotgun (WGS) entry which is preliminary data.</text>
</comment>
<accession>A0A8H7W030</accession>
<feature type="domain" description="2EXR" evidence="1">
    <location>
        <begin position="29"/>
        <end position="129"/>
    </location>
</feature>
<name>A0A8H7W030_9HELO</name>
<gene>
    <name evidence="2" type="ORF">IFR04_014754</name>
</gene>
<dbReference type="AlphaFoldDB" id="A0A8H7W030"/>
<organism evidence="2 3">
    <name type="scientific">Cadophora malorum</name>
    <dbReference type="NCBI Taxonomy" id="108018"/>
    <lineage>
        <taxon>Eukaryota</taxon>
        <taxon>Fungi</taxon>
        <taxon>Dikarya</taxon>
        <taxon>Ascomycota</taxon>
        <taxon>Pezizomycotina</taxon>
        <taxon>Leotiomycetes</taxon>
        <taxon>Helotiales</taxon>
        <taxon>Ploettnerulaceae</taxon>
        <taxon>Cadophora</taxon>
    </lineage>
</organism>
<dbReference type="Pfam" id="PF20150">
    <property type="entry name" value="2EXR"/>
    <property type="match status" value="1"/>
</dbReference>
<dbReference type="Proteomes" id="UP000664132">
    <property type="component" value="Unassembled WGS sequence"/>
</dbReference>
<sequence>MAYRNTSLRGQAVSTEGLNILQLNEMGEFVKFTELPVELQDKVWEQFVLEEVRGIPSRDVHIHIVLIPLTNESFWFRIKSKISKKNNENEDVTRKFAISVVHDPHSAPPPAAYLMSTRARTLAFKHYPHKPSIPLPSSLNASTITKIIPMSFLLHNDILTVTFPFGSEIFLEFLFNGLCPMINKWARPPMELMPPNFVCVYHTTANMHLRSDGRILKGAGVILKQRNWLRGGKKEGRSVLAFKMCEIEDRFDVDVEDALGGKKNAKGWKLEHRLVGVPVGYWDAMWLRLMDALELKGKDVGIDDLWD</sequence>
<evidence type="ECO:0000259" key="1">
    <source>
        <dbReference type="Pfam" id="PF20150"/>
    </source>
</evidence>
<evidence type="ECO:0000313" key="2">
    <source>
        <dbReference type="EMBL" id="KAG4412105.1"/>
    </source>
</evidence>
<proteinExistence type="predicted"/>
<reference evidence="2" key="1">
    <citation type="submission" date="2021-02" db="EMBL/GenBank/DDBJ databases">
        <title>Genome sequence Cadophora malorum strain M34.</title>
        <authorList>
            <person name="Stefanovic E."/>
            <person name="Vu D."/>
            <person name="Scully C."/>
            <person name="Dijksterhuis J."/>
            <person name="Roader J."/>
            <person name="Houbraken J."/>
        </authorList>
    </citation>
    <scope>NUCLEOTIDE SEQUENCE</scope>
    <source>
        <strain evidence="2">M34</strain>
    </source>
</reference>
<dbReference type="EMBL" id="JAFJYH010000409">
    <property type="protein sequence ID" value="KAG4412105.1"/>
    <property type="molecule type" value="Genomic_DNA"/>
</dbReference>
<evidence type="ECO:0000313" key="3">
    <source>
        <dbReference type="Proteomes" id="UP000664132"/>
    </source>
</evidence>